<evidence type="ECO:0000256" key="7">
    <source>
        <dbReference type="ARBA" id="ARBA00047899"/>
    </source>
</evidence>
<feature type="domain" description="AGC-kinase C-terminal" evidence="11">
    <location>
        <begin position="823"/>
        <end position="904"/>
    </location>
</feature>
<dbReference type="CDD" id="cd21742">
    <property type="entry name" value="MobB_NDR_LATS-like"/>
    <property type="match status" value="1"/>
</dbReference>
<evidence type="ECO:0000259" key="11">
    <source>
        <dbReference type="PROSITE" id="PS51285"/>
    </source>
</evidence>
<evidence type="ECO:0000313" key="12">
    <source>
        <dbReference type="EMBL" id="KAJ5093232.1"/>
    </source>
</evidence>
<dbReference type="PANTHER" id="PTHR24356:SF400">
    <property type="entry name" value="SERINE_THREONINE-PROTEIN KINASE CBK1"/>
    <property type="match status" value="1"/>
</dbReference>
<dbReference type="SUPFAM" id="SSF56112">
    <property type="entry name" value="Protein kinase-like (PK-like)"/>
    <property type="match status" value="1"/>
</dbReference>
<dbReference type="InterPro" id="IPR000719">
    <property type="entry name" value="Prot_kinase_dom"/>
</dbReference>
<feature type="compositionally biased region" description="Polar residues" evidence="9">
    <location>
        <begin position="129"/>
        <end position="140"/>
    </location>
</feature>
<feature type="region of interest" description="Disordered" evidence="9">
    <location>
        <begin position="902"/>
        <end position="931"/>
    </location>
</feature>
<evidence type="ECO:0000256" key="4">
    <source>
        <dbReference type="ARBA" id="ARBA00022741"/>
    </source>
</evidence>
<gene>
    <name evidence="12" type="ORF">N7456_009093</name>
</gene>
<dbReference type="OrthoDB" id="3638488at2759"/>
<keyword evidence="6" id="KW-0067">ATP-binding</keyword>
<proteinExistence type="predicted"/>
<feature type="region of interest" description="Disordered" evidence="9">
    <location>
        <begin position="77"/>
        <end position="175"/>
    </location>
</feature>
<accession>A0A9W9F493</accession>
<protein>
    <recommendedName>
        <fullName evidence="1">non-specific serine/threonine protein kinase</fullName>
        <ecNumber evidence="1">2.7.11.1</ecNumber>
    </recommendedName>
</protein>
<comment type="catalytic activity">
    <reaction evidence="7">
        <text>L-threonyl-[protein] + ATP = O-phospho-L-threonyl-[protein] + ADP + H(+)</text>
        <dbReference type="Rhea" id="RHEA:46608"/>
        <dbReference type="Rhea" id="RHEA-COMP:11060"/>
        <dbReference type="Rhea" id="RHEA-COMP:11605"/>
        <dbReference type="ChEBI" id="CHEBI:15378"/>
        <dbReference type="ChEBI" id="CHEBI:30013"/>
        <dbReference type="ChEBI" id="CHEBI:30616"/>
        <dbReference type="ChEBI" id="CHEBI:61977"/>
        <dbReference type="ChEBI" id="CHEBI:456216"/>
        <dbReference type="EC" id="2.7.11.1"/>
    </reaction>
</comment>
<keyword evidence="2" id="KW-0723">Serine/threonine-protein kinase</keyword>
<dbReference type="InterPro" id="IPR059233">
    <property type="entry name" value="MobB_NdrA/B/Cbk1"/>
</dbReference>
<reference evidence="12" key="2">
    <citation type="journal article" date="2023" name="IMA Fungus">
        <title>Comparative genomic study of the Penicillium genus elucidates a diverse pangenome and 15 lateral gene transfer events.</title>
        <authorList>
            <person name="Petersen C."/>
            <person name="Sorensen T."/>
            <person name="Nielsen M.R."/>
            <person name="Sondergaard T.E."/>
            <person name="Sorensen J.L."/>
            <person name="Fitzpatrick D.A."/>
            <person name="Frisvad J.C."/>
            <person name="Nielsen K.L."/>
        </authorList>
    </citation>
    <scope>NUCLEOTIDE SEQUENCE</scope>
    <source>
        <strain evidence="12">IBT 30069</strain>
    </source>
</reference>
<evidence type="ECO:0000256" key="6">
    <source>
        <dbReference type="ARBA" id="ARBA00022840"/>
    </source>
</evidence>
<dbReference type="PROSITE" id="PS51285">
    <property type="entry name" value="AGC_KINASE_CTER"/>
    <property type="match status" value="1"/>
</dbReference>
<dbReference type="GO" id="GO:0004674">
    <property type="term" value="F:protein serine/threonine kinase activity"/>
    <property type="evidence" value="ECO:0007669"/>
    <property type="project" value="UniProtKB-KW"/>
</dbReference>
<feature type="region of interest" description="Disordered" evidence="9">
    <location>
        <begin position="27"/>
        <end position="56"/>
    </location>
</feature>
<dbReference type="Pfam" id="PF00069">
    <property type="entry name" value="Pkinase"/>
    <property type="match status" value="2"/>
</dbReference>
<dbReference type="InterPro" id="IPR050236">
    <property type="entry name" value="Ser_Thr_kinase_AGC"/>
</dbReference>
<dbReference type="Gene3D" id="3.30.200.20">
    <property type="entry name" value="Phosphorylase Kinase, domain 1"/>
    <property type="match status" value="3"/>
</dbReference>
<reference evidence="12" key="1">
    <citation type="submission" date="2022-11" db="EMBL/GenBank/DDBJ databases">
        <authorList>
            <person name="Petersen C."/>
        </authorList>
    </citation>
    <scope>NUCLEOTIDE SEQUENCE</scope>
    <source>
        <strain evidence="12">IBT 30069</strain>
    </source>
</reference>
<feature type="compositionally biased region" description="Polar residues" evidence="9">
    <location>
        <begin position="107"/>
        <end position="121"/>
    </location>
</feature>
<evidence type="ECO:0000256" key="2">
    <source>
        <dbReference type="ARBA" id="ARBA00022527"/>
    </source>
</evidence>
<feature type="compositionally biased region" description="Low complexity" evidence="9">
    <location>
        <begin position="242"/>
        <end position="275"/>
    </location>
</feature>
<dbReference type="AlphaFoldDB" id="A0A9W9F493"/>
<keyword evidence="5" id="KW-0418">Kinase</keyword>
<evidence type="ECO:0000313" key="13">
    <source>
        <dbReference type="Proteomes" id="UP001149165"/>
    </source>
</evidence>
<dbReference type="SMART" id="SM00220">
    <property type="entry name" value="S_TKc"/>
    <property type="match status" value="1"/>
</dbReference>
<keyword evidence="3" id="KW-0808">Transferase</keyword>
<name>A0A9W9F493_9EURO</name>
<dbReference type="GO" id="GO:0005524">
    <property type="term" value="F:ATP binding"/>
    <property type="evidence" value="ECO:0007669"/>
    <property type="project" value="UniProtKB-KW"/>
</dbReference>
<dbReference type="Proteomes" id="UP001149165">
    <property type="component" value="Unassembled WGS sequence"/>
</dbReference>
<evidence type="ECO:0000256" key="3">
    <source>
        <dbReference type="ARBA" id="ARBA00022679"/>
    </source>
</evidence>
<organism evidence="12 13">
    <name type="scientific">Penicillium angulare</name>
    <dbReference type="NCBI Taxonomy" id="116970"/>
    <lineage>
        <taxon>Eukaryota</taxon>
        <taxon>Fungi</taxon>
        <taxon>Dikarya</taxon>
        <taxon>Ascomycota</taxon>
        <taxon>Pezizomycotina</taxon>
        <taxon>Eurotiomycetes</taxon>
        <taxon>Eurotiomycetidae</taxon>
        <taxon>Eurotiales</taxon>
        <taxon>Aspergillaceae</taxon>
        <taxon>Penicillium</taxon>
    </lineage>
</organism>
<evidence type="ECO:0000256" key="1">
    <source>
        <dbReference type="ARBA" id="ARBA00012513"/>
    </source>
</evidence>
<sequence length="985" mass="110930">MTVPYGKKLRTRKSVFGLWIPTKTAFSNKCDHSPSDSPISDTSPTSEPIINSEPGKERLKIRLTRSGSKLLLLLGLGSSSNNPLTGEPGNKTSVEFGSCEDNHSAEQRQAPSTPTTDQNSPIYMDGGQSPESESPTTALNNLAHESPNVPLPVRDSSPDEGRAEGEVDTQRNVDVNNDECIASSDHQTFQNPKLVRRLSQRLSMTFGNPTVIHRTHLRSRPSIPFPESPVTPLQSKQGDGANDSSDPSTPPSSNGSPFTHSSPSTPATSAEPSPSIEKCNASVGDWSVVSNRTSDIVVSQATIGTKIPMIAPSIVTVEAASVAKIFLELYFNSIFQNSDPRTQRQHELEQHMYSFRLAPEEQLTARCNWLLQENEYLRQCRVLKTSMRCIRNDSAISMAGYEVIKVLGKGSFGVVRLVRERTFGSRLSQEEDLPVPEGGNAGVRGSPLEMLRSAVDGTKHSRRRFMTGEKKEVYAMKVIRKSDMIRNAQEGHIRAERDFLVASEKSRWVVPLVTSFQDANCLYLVMDYMVGGDFLGLLIRKDILREDWTRFYIAEMIMCIEEAHRLCWIHRDVKPDNFLISASGHLKISDFGLAFNGHWSHDQSYYNSHRYSLLEKLGITVTGDAEDQKNSADAHKDSKVAPDSQGLVDYSKYHVPSTDLLDWRNKKERRRFAKSVVGTSQYMAPEVIRGEMYDGRCDWWSLGVILYEASRRVPCLYGFTPFACENRHDTKIKILQHGRSLQFPREKPTDKLVSQDAINLISQILQERQYRLCSQKYQANDMLAGRPVTAQFLYSMDPRYRNITSYFVYPNDAADIKAHPFFRGTRWNELHLTQPPLIPRVKNWEDTRYFDDWKSVGNIEEALHTSDSEGSEDHEDVLDPAADGDIDPLNNFVYQDQQPPAAGTVANARTGPQKPQEAEKRREKKRPRDKILRDKKIGRTALEIRKRGAFLGYTYRRPKGPAMALGTDRGRQPFTRGHLAELYAP</sequence>
<keyword evidence="4" id="KW-0547">Nucleotide-binding</keyword>
<keyword evidence="13" id="KW-1185">Reference proteome</keyword>
<dbReference type="PROSITE" id="PS50011">
    <property type="entry name" value="PROTEIN_KINASE_DOM"/>
    <property type="match status" value="1"/>
</dbReference>
<feature type="compositionally biased region" description="Low complexity" evidence="9">
    <location>
        <begin position="35"/>
        <end position="50"/>
    </location>
</feature>
<dbReference type="InterPro" id="IPR000961">
    <property type="entry name" value="AGC-kinase_C"/>
</dbReference>
<evidence type="ECO:0000256" key="5">
    <source>
        <dbReference type="ARBA" id="ARBA00022777"/>
    </source>
</evidence>
<dbReference type="EMBL" id="JAPQKH010000006">
    <property type="protein sequence ID" value="KAJ5093232.1"/>
    <property type="molecule type" value="Genomic_DNA"/>
</dbReference>
<feature type="domain" description="Protein kinase" evidence="10">
    <location>
        <begin position="401"/>
        <end position="783"/>
    </location>
</feature>
<feature type="compositionally biased region" description="Basic and acidic residues" evidence="9">
    <location>
        <begin position="156"/>
        <end position="171"/>
    </location>
</feature>
<evidence type="ECO:0000259" key="10">
    <source>
        <dbReference type="PROSITE" id="PS50011"/>
    </source>
</evidence>
<dbReference type="InterPro" id="IPR011009">
    <property type="entry name" value="Kinase-like_dom_sf"/>
</dbReference>
<dbReference type="GO" id="GO:0035556">
    <property type="term" value="P:intracellular signal transduction"/>
    <property type="evidence" value="ECO:0007669"/>
    <property type="project" value="TreeGrafter"/>
</dbReference>
<dbReference type="Gene3D" id="1.10.510.10">
    <property type="entry name" value="Transferase(Phosphotransferase) domain 1"/>
    <property type="match status" value="3"/>
</dbReference>
<feature type="region of interest" description="Disordered" evidence="9">
    <location>
        <begin position="212"/>
        <end position="277"/>
    </location>
</feature>
<dbReference type="PANTHER" id="PTHR24356">
    <property type="entry name" value="SERINE/THREONINE-PROTEIN KINASE"/>
    <property type="match status" value="1"/>
</dbReference>
<dbReference type="EC" id="2.7.11.1" evidence="1"/>
<evidence type="ECO:0000256" key="9">
    <source>
        <dbReference type="SAM" id="MobiDB-lite"/>
    </source>
</evidence>
<comment type="catalytic activity">
    <reaction evidence="8">
        <text>L-seryl-[protein] + ATP = O-phospho-L-seryl-[protein] + ADP + H(+)</text>
        <dbReference type="Rhea" id="RHEA:17989"/>
        <dbReference type="Rhea" id="RHEA-COMP:9863"/>
        <dbReference type="Rhea" id="RHEA-COMP:11604"/>
        <dbReference type="ChEBI" id="CHEBI:15378"/>
        <dbReference type="ChEBI" id="CHEBI:29999"/>
        <dbReference type="ChEBI" id="CHEBI:30616"/>
        <dbReference type="ChEBI" id="CHEBI:83421"/>
        <dbReference type="ChEBI" id="CHEBI:456216"/>
        <dbReference type="EC" id="2.7.11.1"/>
    </reaction>
</comment>
<comment type="caution">
    <text evidence="12">The sequence shown here is derived from an EMBL/GenBank/DDBJ whole genome shotgun (WGS) entry which is preliminary data.</text>
</comment>
<evidence type="ECO:0000256" key="8">
    <source>
        <dbReference type="ARBA" id="ARBA00048679"/>
    </source>
</evidence>